<accession>A0ABX7FKY4</accession>
<dbReference type="EMBL" id="CP069127">
    <property type="protein sequence ID" value="QRG65976.1"/>
    <property type="molecule type" value="Genomic_DNA"/>
</dbReference>
<proteinExistence type="predicted"/>
<sequence length="76" mass="9246">MGKSMYFIVQDNSIEKIIEKLQGMPVEFQIEMRGENTIFVFTDVPVRVYGELRKIFDCDCLLYKRVRRINRRRKRQ</sequence>
<evidence type="ECO:0000313" key="1">
    <source>
        <dbReference type="EMBL" id="QRG65976.1"/>
    </source>
</evidence>
<name>A0ABX7FKY4_BRECH</name>
<evidence type="ECO:0000313" key="2">
    <source>
        <dbReference type="Proteomes" id="UP000596248"/>
    </source>
</evidence>
<keyword evidence="2" id="KW-1185">Reference proteome</keyword>
<organism evidence="1 2">
    <name type="scientific">Brevibacillus choshinensis</name>
    <dbReference type="NCBI Taxonomy" id="54911"/>
    <lineage>
        <taxon>Bacteria</taxon>
        <taxon>Bacillati</taxon>
        <taxon>Bacillota</taxon>
        <taxon>Bacilli</taxon>
        <taxon>Bacillales</taxon>
        <taxon>Paenibacillaceae</taxon>
        <taxon>Brevibacillus</taxon>
    </lineage>
</organism>
<gene>
    <name evidence="1" type="ORF">JNE38_20680</name>
</gene>
<protein>
    <submittedName>
        <fullName evidence="1">Uncharacterized protein</fullName>
    </submittedName>
</protein>
<dbReference type="Proteomes" id="UP000596248">
    <property type="component" value="Chromosome"/>
</dbReference>
<dbReference type="RefSeq" id="WP_203353045.1">
    <property type="nucleotide sequence ID" value="NZ_CP069127.1"/>
</dbReference>
<reference evidence="1 2" key="1">
    <citation type="submission" date="2021-01" db="EMBL/GenBank/DDBJ databases">
        <title>Identification of strong promoters based on the transcriptome of Brevibacillus choshinensis.</title>
        <authorList>
            <person name="Yao D."/>
            <person name="Zhang K."/>
            <person name="Wu J."/>
        </authorList>
    </citation>
    <scope>NUCLEOTIDE SEQUENCE [LARGE SCALE GENOMIC DNA]</scope>
    <source>
        <strain evidence="1 2">HPD31-SP3</strain>
    </source>
</reference>